<name>A0ABM7IE63_9MYCO</name>
<dbReference type="RefSeq" id="WP_138232883.1">
    <property type="nucleotide sequence ID" value="NZ_AP022577.1"/>
</dbReference>
<evidence type="ECO:0000313" key="4">
    <source>
        <dbReference type="Proteomes" id="UP000465609"/>
    </source>
</evidence>
<keyword evidence="1" id="KW-0472">Membrane</keyword>
<dbReference type="EMBL" id="AP022577">
    <property type="protein sequence ID" value="BBX84946.1"/>
    <property type="molecule type" value="Genomic_DNA"/>
</dbReference>
<feature type="transmembrane region" description="Helical" evidence="1">
    <location>
        <begin position="6"/>
        <end position="34"/>
    </location>
</feature>
<accession>A0ABM7IE63</accession>
<evidence type="ECO:0000259" key="2">
    <source>
        <dbReference type="Pfam" id="PF13400"/>
    </source>
</evidence>
<sequence length="115" mass="11371">MRDERGAATVFAVTLIVVLIGLLTGAAAIGAAVVGRHRAQSAADLAALAGAGALASGPGRSCSRAAAVAEAMGSRVGQCSVRQLDVVVDVEVPVRFGRWNLGVAHGQARAGPGEG</sequence>
<evidence type="ECO:0000256" key="1">
    <source>
        <dbReference type="SAM" id="Phobius"/>
    </source>
</evidence>
<dbReference type="Pfam" id="PF13400">
    <property type="entry name" value="Tad"/>
    <property type="match status" value="1"/>
</dbReference>
<keyword evidence="4" id="KW-1185">Reference proteome</keyword>
<keyword evidence="1" id="KW-0812">Transmembrane</keyword>
<gene>
    <name evidence="3" type="ORF">MAUB_28190</name>
</gene>
<evidence type="ECO:0000313" key="3">
    <source>
        <dbReference type="EMBL" id="BBX84946.1"/>
    </source>
</evidence>
<keyword evidence="1" id="KW-1133">Transmembrane helix</keyword>
<dbReference type="Proteomes" id="UP000465609">
    <property type="component" value="Chromosome"/>
</dbReference>
<dbReference type="NCBIfam" id="TIGR03816">
    <property type="entry name" value="tadE_like_DECH"/>
    <property type="match status" value="1"/>
</dbReference>
<proteinExistence type="predicted"/>
<protein>
    <recommendedName>
        <fullName evidence="2">Putative Flp pilus-assembly TadG-like N-terminal domain-containing protein</fullName>
    </recommendedName>
</protein>
<dbReference type="InterPro" id="IPR021202">
    <property type="entry name" value="Rv3654c-like"/>
</dbReference>
<feature type="domain" description="Putative Flp pilus-assembly TadG-like N-terminal" evidence="2">
    <location>
        <begin position="6"/>
        <end position="52"/>
    </location>
</feature>
<dbReference type="InterPro" id="IPR028087">
    <property type="entry name" value="Tad_N"/>
</dbReference>
<organism evidence="3 4">
    <name type="scientific">Mycolicibacterium aubagnense</name>
    <dbReference type="NCBI Taxonomy" id="319707"/>
    <lineage>
        <taxon>Bacteria</taxon>
        <taxon>Bacillati</taxon>
        <taxon>Actinomycetota</taxon>
        <taxon>Actinomycetes</taxon>
        <taxon>Mycobacteriales</taxon>
        <taxon>Mycobacteriaceae</taxon>
        <taxon>Mycolicibacterium</taxon>
    </lineage>
</organism>
<reference evidence="3 4" key="1">
    <citation type="journal article" date="2019" name="Emerg. Microbes Infect.">
        <title>Comprehensive subspecies identification of 175 nontuberculous mycobacteria species based on 7547 genomic profiles.</title>
        <authorList>
            <person name="Matsumoto Y."/>
            <person name="Kinjo T."/>
            <person name="Motooka D."/>
            <person name="Nabeya D."/>
            <person name="Jung N."/>
            <person name="Uechi K."/>
            <person name="Horii T."/>
            <person name="Iida T."/>
            <person name="Fujita J."/>
            <person name="Nakamura S."/>
        </authorList>
    </citation>
    <scope>NUCLEOTIDE SEQUENCE [LARGE SCALE GENOMIC DNA]</scope>
    <source>
        <strain evidence="3 4">JCM 15296</strain>
    </source>
</reference>